<dbReference type="EMBL" id="JACGWJ010000027">
    <property type="protein sequence ID" value="KAL0308333.1"/>
    <property type="molecule type" value="Genomic_DNA"/>
</dbReference>
<dbReference type="PANTHER" id="PTHR47208:SF1">
    <property type="entry name" value="OS02G0174800 PROTEIN"/>
    <property type="match status" value="1"/>
</dbReference>
<gene>
    <name evidence="7" type="ORF">Sradi_5775600</name>
</gene>
<accession>A0AAW2KRQ1</accession>
<protein>
    <submittedName>
        <fullName evidence="7">FCS-Like Zinc finger 14</fullName>
    </submittedName>
</protein>
<keyword evidence="2" id="KW-0479">Metal-binding</keyword>
<dbReference type="InterPro" id="IPR007650">
    <property type="entry name" value="Zf-FLZ_dom"/>
</dbReference>
<evidence type="ECO:0000256" key="2">
    <source>
        <dbReference type="ARBA" id="ARBA00022723"/>
    </source>
</evidence>
<comment type="similarity">
    <text evidence="1">Belongs to the FLZ family.</text>
</comment>
<organism evidence="7">
    <name type="scientific">Sesamum radiatum</name>
    <name type="common">Black benniseed</name>
    <dbReference type="NCBI Taxonomy" id="300843"/>
    <lineage>
        <taxon>Eukaryota</taxon>
        <taxon>Viridiplantae</taxon>
        <taxon>Streptophyta</taxon>
        <taxon>Embryophyta</taxon>
        <taxon>Tracheophyta</taxon>
        <taxon>Spermatophyta</taxon>
        <taxon>Magnoliopsida</taxon>
        <taxon>eudicotyledons</taxon>
        <taxon>Gunneridae</taxon>
        <taxon>Pentapetalae</taxon>
        <taxon>asterids</taxon>
        <taxon>lamiids</taxon>
        <taxon>Lamiales</taxon>
        <taxon>Pedaliaceae</taxon>
        <taxon>Sesamum</taxon>
    </lineage>
</organism>
<comment type="caution">
    <text evidence="7">The sequence shown here is derived from an EMBL/GenBank/DDBJ whole genome shotgun (WGS) entry which is preliminary data.</text>
</comment>
<evidence type="ECO:0000256" key="4">
    <source>
        <dbReference type="PROSITE-ProRule" id="PRU01131"/>
    </source>
</evidence>
<evidence type="ECO:0000256" key="3">
    <source>
        <dbReference type="ARBA" id="ARBA00022771"/>
    </source>
</evidence>
<evidence type="ECO:0000256" key="1">
    <source>
        <dbReference type="ARBA" id="ARBA00009374"/>
    </source>
</evidence>
<feature type="zinc finger region" description="FLZ-type" evidence="4">
    <location>
        <begin position="167"/>
        <end position="248"/>
    </location>
</feature>
<keyword evidence="3" id="KW-0863">Zinc-finger</keyword>
<keyword evidence="3" id="KW-0862">Zinc</keyword>
<feature type="domain" description="FLZ-type" evidence="6">
    <location>
        <begin position="167"/>
        <end position="248"/>
    </location>
</feature>
<dbReference type="PANTHER" id="PTHR47208">
    <property type="entry name" value="OS02G0174800 PROTEIN"/>
    <property type="match status" value="1"/>
</dbReference>
<evidence type="ECO:0000259" key="6">
    <source>
        <dbReference type="PROSITE" id="PS51795"/>
    </source>
</evidence>
<reference evidence="7" key="2">
    <citation type="journal article" date="2024" name="Plant">
        <title>Genomic evolution and insights into agronomic trait innovations of Sesamum species.</title>
        <authorList>
            <person name="Miao H."/>
            <person name="Wang L."/>
            <person name="Qu L."/>
            <person name="Liu H."/>
            <person name="Sun Y."/>
            <person name="Le M."/>
            <person name="Wang Q."/>
            <person name="Wei S."/>
            <person name="Zheng Y."/>
            <person name="Lin W."/>
            <person name="Duan Y."/>
            <person name="Cao H."/>
            <person name="Xiong S."/>
            <person name="Wang X."/>
            <person name="Wei L."/>
            <person name="Li C."/>
            <person name="Ma Q."/>
            <person name="Ju M."/>
            <person name="Zhao R."/>
            <person name="Li G."/>
            <person name="Mu C."/>
            <person name="Tian Q."/>
            <person name="Mei H."/>
            <person name="Zhang T."/>
            <person name="Gao T."/>
            <person name="Zhang H."/>
        </authorList>
    </citation>
    <scope>NUCLEOTIDE SEQUENCE</scope>
    <source>
        <strain evidence="7">G02</strain>
    </source>
</reference>
<dbReference type="GO" id="GO:0008270">
    <property type="term" value="F:zinc ion binding"/>
    <property type="evidence" value="ECO:0007669"/>
    <property type="project" value="UniProtKB-KW"/>
</dbReference>
<evidence type="ECO:0000256" key="5">
    <source>
        <dbReference type="SAM" id="MobiDB-lite"/>
    </source>
</evidence>
<dbReference type="AlphaFoldDB" id="A0AAW2KRQ1"/>
<dbReference type="InterPro" id="IPR044604">
    <property type="entry name" value="FLZ12/13/14"/>
</dbReference>
<sequence>MAETKGENKGLSINLSFLAPTDSTKPTGANKSPKIFEEPNGVVGLGILAALENQDPDSISGGGRSAVLAISPKSASNPIPILSNKIFSEDDSSKKLSGDEMGVDEEYTCVISHIGENLIKKEYFEADLLGSNNGSQRVSVVKGNVGGCEAVSASGGCGGIAALEIADFLDSCFLCKKRLHGLDIFMYRLLSRKPDAELENRIELFRYRQSHMDRTEREQCHSGARKPVEHSVSPCSDPLQFSTGVAAA</sequence>
<dbReference type="Pfam" id="PF04570">
    <property type="entry name" value="zf-FLZ"/>
    <property type="match status" value="1"/>
</dbReference>
<name>A0AAW2KRQ1_SESRA</name>
<proteinExistence type="inferred from homology"/>
<feature type="region of interest" description="Disordered" evidence="5">
    <location>
        <begin position="216"/>
        <end position="236"/>
    </location>
</feature>
<evidence type="ECO:0000313" key="7">
    <source>
        <dbReference type="EMBL" id="KAL0308333.1"/>
    </source>
</evidence>
<dbReference type="PROSITE" id="PS51795">
    <property type="entry name" value="ZF_FLZ"/>
    <property type="match status" value="1"/>
</dbReference>
<reference evidence="7" key="1">
    <citation type="submission" date="2020-06" db="EMBL/GenBank/DDBJ databases">
        <authorList>
            <person name="Li T."/>
            <person name="Hu X."/>
            <person name="Zhang T."/>
            <person name="Song X."/>
            <person name="Zhang H."/>
            <person name="Dai N."/>
            <person name="Sheng W."/>
            <person name="Hou X."/>
            <person name="Wei L."/>
        </authorList>
    </citation>
    <scope>NUCLEOTIDE SEQUENCE</scope>
    <source>
        <strain evidence="7">G02</strain>
        <tissue evidence="7">Leaf</tissue>
    </source>
</reference>